<accession>A0A0U2WR76</accession>
<evidence type="ECO:0000256" key="2">
    <source>
        <dbReference type="ARBA" id="ARBA00022475"/>
    </source>
</evidence>
<dbReference type="InterPro" id="IPR003740">
    <property type="entry name" value="YitT"/>
</dbReference>
<proteinExistence type="predicted"/>
<evidence type="ECO:0000259" key="7">
    <source>
        <dbReference type="Pfam" id="PF10035"/>
    </source>
</evidence>
<evidence type="ECO:0000256" key="4">
    <source>
        <dbReference type="ARBA" id="ARBA00022989"/>
    </source>
</evidence>
<organism evidence="8 9">
    <name type="scientific">Enterococcus rotai</name>
    <dbReference type="NCBI Taxonomy" id="118060"/>
    <lineage>
        <taxon>Bacteria</taxon>
        <taxon>Bacillati</taxon>
        <taxon>Bacillota</taxon>
        <taxon>Bacilli</taxon>
        <taxon>Lactobacillales</taxon>
        <taxon>Enterococcaceae</taxon>
        <taxon>Enterococcus</taxon>
    </lineage>
</organism>
<feature type="transmembrane region" description="Helical" evidence="6">
    <location>
        <begin position="170"/>
        <end position="187"/>
    </location>
</feature>
<dbReference type="AlphaFoldDB" id="A0A0U2WR76"/>
<feature type="transmembrane region" description="Helical" evidence="6">
    <location>
        <begin position="56"/>
        <end position="73"/>
    </location>
</feature>
<feature type="domain" description="DUF2179" evidence="7">
    <location>
        <begin position="218"/>
        <end position="272"/>
    </location>
</feature>
<dbReference type="GO" id="GO:0005886">
    <property type="term" value="C:plasma membrane"/>
    <property type="evidence" value="ECO:0007669"/>
    <property type="project" value="UniProtKB-SubCell"/>
</dbReference>
<keyword evidence="4 6" id="KW-1133">Transmembrane helix</keyword>
<dbReference type="KEGG" id="erx:ATZ35_02435"/>
<dbReference type="EMBL" id="CP013655">
    <property type="protein sequence ID" value="ALS36057.1"/>
    <property type="molecule type" value="Genomic_DNA"/>
</dbReference>
<gene>
    <name evidence="8" type="ORF">ATZ35_02435</name>
</gene>
<dbReference type="InterPro" id="IPR051461">
    <property type="entry name" value="UPF0750_membrane"/>
</dbReference>
<dbReference type="InterPro" id="IPR019264">
    <property type="entry name" value="DUF2179"/>
</dbReference>
<feature type="transmembrane region" description="Helical" evidence="6">
    <location>
        <begin position="104"/>
        <end position="122"/>
    </location>
</feature>
<keyword evidence="9" id="KW-1185">Reference proteome</keyword>
<feature type="transmembrane region" description="Helical" evidence="6">
    <location>
        <begin position="142"/>
        <end position="164"/>
    </location>
</feature>
<reference evidence="9" key="1">
    <citation type="submission" date="2015-12" db="EMBL/GenBank/DDBJ databases">
        <authorList>
            <person name="Lauer A."/>
            <person name="Humrighouse B."/>
            <person name="Loparev V."/>
            <person name="Shewmaker P.L."/>
            <person name="Whitney A.M."/>
            <person name="McLaughlin R.W."/>
        </authorList>
    </citation>
    <scope>NUCLEOTIDE SEQUENCE [LARGE SCALE GENOMIC DNA]</scope>
    <source>
        <strain evidence="9">LMG 26678</strain>
    </source>
</reference>
<evidence type="ECO:0000256" key="3">
    <source>
        <dbReference type="ARBA" id="ARBA00022692"/>
    </source>
</evidence>
<dbReference type="CDD" id="cd16380">
    <property type="entry name" value="YitT_C"/>
    <property type="match status" value="1"/>
</dbReference>
<evidence type="ECO:0000256" key="5">
    <source>
        <dbReference type="ARBA" id="ARBA00023136"/>
    </source>
</evidence>
<dbReference type="Gene3D" id="3.30.70.120">
    <property type="match status" value="1"/>
</dbReference>
<evidence type="ECO:0000313" key="9">
    <source>
        <dbReference type="Proteomes" id="UP000067523"/>
    </source>
</evidence>
<evidence type="ECO:0000256" key="6">
    <source>
        <dbReference type="SAM" id="Phobius"/>
    </source>
</evidence>
<protein>
    <recommendedName>
        <fullName evidence="7">DUF2179 domain-containing protein</fullName>
    </recommendedName>
</protein>
<dbReference type="Pfam" id="PF10035">
    <property type="entry name" value="DUF2179"/>
    <property type="match status" value="1"/>
</dbReference>
<dbReference type="Proteomes" id="UP000067523">
    <property type="component" value="Chromosome"/>
</dbReference>
<dbReference type="STRING" id="118060.ATZ35_02435"/>
<evidence type="ECO:0000313" key="8">
    <source>
        <dbReference type="EMBL" id="ALS36057.1"/>
    </source>
</evidence>
<dbReference type="RefSeq" id="WP_208929334.1">
    <property type="nucleotide sequence ID" value="NZ_CP013655.1"/>
</dbReference>
<keyword evidence="5 6" id="KW-0472">Membrane</keyword>
<dbReference type="PANTHER" id="PTHR33545">
    <property type="entry name" value="UPF0750 MEMBRANE PROTEIN YITT-RELATED"/>
    <property type="match status" value="1"/>
</dbReference>
<dbReference type="Pfam" id="PF02588">
    <property type="entry name" value="YitT_membrane"/>
    <property type="match status" value="1"/>
</dbReference>
<name>A0A0U2WR76_9ENTE</name>
<comment type="subcellular location">
    <subcellularLocation>
        <location evidence="1">Cell membrane</location>
        <topology evidence="1">Multi-pass membrane protein</topology>
    </subcellularLocation>
</comment>
<keyword evidence="2" id="KW-1003">Cell membrane</keyword>
<sequence>MTALRKGQNIALIILAVLLLSIAINMFLGPHHIAAGGVSGLGILAEAAFSIDRSVVVLVLNCLMLLLTIIFLGKKVFLNTLIGSLLFPLFLAVVPEIMITSDRLLSVLFGSAIFGIGVAILYKIGASSGGTTIPPLILQKYWHINTSTGLLVTDAFIVLLNVFIFGVESFLFAILSIIVTSVVMTYIETGVKRRKSILIFSQDKTTEIKDELLQTVNRGITLFNVTGGKTQQENQMLMIVSSNSEYPAVMRIIDSIDPTSFVIVSNVAEVHGLGFTYHPIQ</sequence>
<feature type="transmembrane region" description="Helical" evidence="6">
    <location>
        <begin position="80"/>
        <end position="98"/>
    </location>
</feature>
<dbReference type="PANTHER" id="PTHR33545:SF9">
    <property type="entry name" value="UPF0750 MEMBRANE PROTEIN YITE"/>
    <property type="match status" value="1"/>
</dbReference>
<keyword evidence="3 6" id="KW-0812">Transmembrane</keyword>
<evidence type="ECO:0000256" key="1">
    <source>
        <dbReference type="ARBA" id="ARBA00004651"/>
    </source>
</evidence>
<dbReference type="InterPro" id="IPR015867">
    <property type="entry name" value="N-reg_PII/ATP_PRibTrfase_C"/>
</dbReference>
<dbReference type="PIRSF" id="PIRSF006483">
    <property type="entry name" value="Membrane_protein_YitT"/>
    <property type="match status" value="1"/>
</dbReference>